<keyword evidence="1" id="KW-1133">Transmembrane helix</keyword>
<evidence type="ECO:0000313" key="2">
    <source>
        <dbReference type="EMBL" id="MCY6484456.1"/>
    </source>
</evidence>
<comment type="caution">
    <text evidence="2">The sequence shown here is derived from an EMBL/GenBank/DDBJ whole genome shotgun (WGS) entry which is preliminary data.</text>
</comment>
<proteinExistence type="predicted"/>
<evidence type="ECO:0000256" key="1">
    <source>
        <dbReference type="SAM" id="Phobius"/>
    </source>
</evidence>
<accession>A0ABT4CZQ0</accession>
<dbReference type="EMBL" id="JAPQER010000003">
    <property type="protein sequence ID" value="MCY6484456.1"/>
    <property type="molecule type" value="Genomic_DNA"/>
</dbReference>
<gene>
    <name evidence="2" type="ORF">OW763_08905</name>
</gene>
<dbReference type="SUPFAM" id="SSF82171">
    <property type="entry name" value="DPP6 N-terminal domain-like"/>
    <property type="match status" value="1"/>
</dbReference>
<feature type="transmembrane region" description="Helical" evidence="1">
    <location>
        <begin position="7"/>
        <end position="25"/>
    </location>
</feature>
<sequence length="356" mass="40828">MRVLKRIVIWIFISLIMQVSVLTYVDKYLFAAEDVTAIVSKKVTEKNKEEDSNVMIFVPEDVEHTALSFDGGYISYYKDDMLKVVDTNTGEERSIELEDKLKVSYYKWAPDRDIMLMAVKKEYNSSAKYVFYSYDAERNKNTKLQTKEGNETSIRTEKKSEVDDIELTPFTNMIYVKVSLKGGRSGIYSINVMKRINKVDSKAYFIDDMVILPNDDRIAYGSYARNEIYITRKNKPITIDGVNHLSLISADGEDRIYLGELEDDKVNKVAKIKSIYYGKAEQDTAEWEKIHLSEPINKKDICISTEGKIYVNDNLKGIVTEVNSKKETEYKGLFMQMYDGGIASVSNGKLVKTTLK</sequence>
<keyword evidence="1" id="KW-0812">Transmembrane</keyword>
<keyword evidence="3" id="KW-1185">Reference proteome</keyword>
<organism evidence="2 3">
    <name type="scientific">Clostridium aestuarii</name>
    <dbReference type="NCBI Taxonomy" id="338193"/>
    <lineage>
        <taxon>Bacteria</taxon>
        <taxon>Bacillati</taxon>
        <taxon>Bacillota</taxon>
        <taxon>Clostridia</taxon>
        <taxon>Eubacteriales</taxon>
        <taxon>Clostridiaceae</taxon>
        <taxon>Clostridium</taxon>
    </lineage>
</organism>
<reference evidence="2" key="1">
    <citation type="submission" date="2022-12" db="EMBL/GenBank/DDBJ databases">
        <authorList>
            <person name="Wang J."/>
        </authorList>
    </citation>
    <scope>NUCLEOTIDE SEQUENCE</scope>
    <source>
        <strain evidence="2">HY-45-18</strain>
    </source>
</reference>
<dbReference type="Proteomes" id="UP001078443">
    <property type="component" value="Unassembled WGS sequence"/>
</dbReference>
<protein>
    <recommendedName>
        <fullName evidence="4">Dipeptidyl-peptidase IV</fullName>
    </recommendedName>
</protein>
<keyword evidence="1" id="KW-0472">Membrane</keyword>
<evidence type="ECO:0008006" key="4">
    <source>
        <dbReference type="Google" id="ProtNLM"/>
    </source>
</evidence>
<name>A0ABT4CZQ0_9CLOT</name>
<dbReference type="RefSeq" id="WP_268040756.1">
    <property type="nucleotide sequence ID" value="NZ_JAPQER010000003.1"/>
</dbReference>
<evidence type="ECO:0000313" key="3">
    <source>
        <dbReference type="Proteomes" id="UP001078443"/>
    </source>
</evidence>